<evidence type="ECO:0000259" key="5">
    <source>
        <dbReference type="PROSITE" id="PS50054"/>
    </source>
</evidence>
<reference evidence="7" key="1">
    <citation type="submission" date="2023-08" db="EMBL/GenBank/DDBJ databases">
        <authorList>
            <person name="Alioto T."/>
            <person name="Alioto T."/>
            <person name="Gomez Garrido J."/>
        </authorList>
    </citation>
    <scope>NUCLEOTIDE SEQUENCE</scope>
</reference>
<evidence type="ECO:0000313" key="8">
    <source>
        <dbReference type="Proteomes" id="UP001162480"/>
    </source>
</evidence>
<dbReference type="InterPro" id="IPR000340">
    <property type="entry name" value="Dual-sp_phosphatase_cat-dom"/>
</dbReference>
<evidence type="ECO:0000259" key="6">
    <source>
        <dbReference type="PROSITE" id="PS50056"/>
    </source>
</evidence>
<dbReference type="InterPro" id="IPR029021">
    <property type="entry name" value="Prot-tyrosine_phosphatase-like"/>
</dbReference>
<evidence type="ECO:0000256" key="4">
    <source>
        <dbReference type="ARBA" id="ARBA00022912"/>
    </source>
</evidence>
<sequence>MKDEELIVWTTPSIPSWNHMYMLEAMTFKVCVRLESDASPDSVRVQAWTNIYQAENSEGCWHGIDLPFIQRDTEQKSESGRNGKSYHQLIYGKSVLLTGFGIYQFTFRARYNTATSEWKWRNAYQSDGVINISPPTMDKWTQGPDFDHIVDNVHLGNFIAATKAEDLGFDAVLNVADNLDLILEPDSKLLYKKVPMADGAHNPIEDWKIKEAVEWLTSHKSYKILVNCRAGIGRAGSTVVSYVFKTNPDMSYNDAYKFVFTRRFIYPHKGLKDTLSRLYPK</sequence>
<dbReference type="EC" id="3.1.3.48" evidence="2"/>
<dbReference type="Gene3D" id="3.90.190.10">
    <property type="entry name" value="Protein tyrosine phosphatase superfamily"/>
    <property type="match status" value="1"/>
</dbReference>
<dbReference type="PROSITE" id="PS50056">
    <property type="entry name" value="TYR_PHOSPHATASE_2"/>
    <property type="match status" value="1"/>
</dbReference>
<dbReference type="GO" id="GO:0033550">
    <property type="term" value="F:MAP kinase tyrosine phosphatase activity"/>
    <property type="evidence" value="ECO:0007669"/>
    <property type="project" value="TreeGrafter"/>
</dbReference>
<keyword evidence="4" id="KW-0904">Protein phosphatase</keyword>
<dbReference type="Proteomes" id="UP001162480">
    <property type="component" value="Chromosome 11"/>
</dbReference>
<keyword evidence="8" id="KW-1185">Reference proteome</keyword>
<dbReference type="GO" id="GO:0008330">
    <property type="term" value="F:protein tyrosine/threonine phosphatase activity"/>
    <property type="evidence" value="ECO:0007669"/>
    <property type="project" value="TreeGrafter"/>
</dbReference>
<evidence type="ECO:0000313" key="7">
    <source>
        <dbReference type="EMBL" id="CAI9729773.1"/>
    </source>
</evidence>
<dbReference type="PROSITE" id="PS50054">
    <property type="entry name" value="TYR_PHOSPHATASE_DUAL"/>
    <property type="match status" value="1"/>
</dbReference>
<evidence type="ECO:0000256" key="1">
    <source>
        <dbReference type="ARBA" id="ARBA00008601"/>
    </source>
</evidence>
<organism evidence="7 8">
    <name type="scientific">Octopus vulgaris</name>
    <name type="common">Common octopus</name>
    <dbReference type="NCBI Taxonomy" id="6645"/>
    <lineage>
        <taxon>Eukaryota</taxon>
        <taxon>Metazoa</taxon>
        <taxon>Spiralia</taxon>
        <taxon>Lophotrochozoa</taxon>
        <taxon>Mollusca</taxon>
        <taxon>Cephalopoda</taxon>
        <taxon>Coleoidea</taxon>
        <taxon>Octopodiformes</taxon>
        <taxon>Octopoda</taxon>
        <taxon>Incirrata</taxon>
        <taxon>Octopodidae</taxon>
        <taxon>Octopus</taxon>
    </lineage>
</organism>
<dbReference type="GO" id="GO:0043409">
    <property type="term" value="P:negative regulation of MAPK cascade"/>
    <property type="evidence" value="ECO:0007669"/>
    <property type="project" value="TreeGrafter"/>
</dbReference>
<dbReference type="GO" id="GO:0005737">
    <property type="term" value="C:cytoplasm"/>
    <property type="evidence" value="ECO:0007669"/>
    <property type="project" value="TreeGrafter"/>
</dbReference>
<dbReference type="InterPro" id="IPR000387">
    <property type="entry name" value="Tyr_Pase_dom"/>
</dbReference>
<dbReference type="CDD" id="cd14498">
    <property type="entry name" value="DSP"/>
    <property type="match status" value="1"/>
</dbReference>
<dbReference type="Pfam" id="PF00782">
    <property type="entry name" value="DSPc"/>
    <property type="match status" value="1"/>
</dbReference>
<keyword evidence="3" id="KW-0378">Hydrolase</keyword>
<dbReference type="SMART" id="SM00195">
    <property type="entry name" value="DSPc"/>
    <property type="match status" value="1"/>
</dbReference>
<dbReference type="GO" id="GO:0017017">
    <property type="term" value="F:MAP kinase tyrosine/serine/threonine phosphatase activity"/>
    <property type="evidence" value="ECO:0007669"/>
    <property type="project" value="TreeGrafter"/>
</dbReference>
<evidence type="ECO:0000256" key="3">
    <source>
        <dbReference type="ARBA" id="ARBA00022801"/>
    </source>
</evidence>
<evidence type="ECO:0000256" key="2">
    <source>
        <dbReference type="ARBA" id="ARBA00013064"/>
    </source>
</evidence>
<gene>
    <name evidence="7" type="ORF">OCTVUL_1B004623</name>
</gene>
<dbReference type="EMBL" id="OX597824">
    <property type="protein sequence ID" value="CAI9729773.1"/>
    <property type="molecule type" value="Genomic_DNA"/>
</dbReference>
<name>A0AA36FCI1_OCTVU</name>
<feature type="domain" description="Tyrosine-protein phosphatase" evidence="5">
    <location>
        <begin position="145"/>
        <end position="281"/>
    </location>
</feature>
<protein>
    <recommendedName>
        <fullName evidence="2">protein-tyrosine-phosphatase</fullName>
        <ecNumber evidence="2">3.1.3.48</ecNumber>
    </recommendedName>
</protein>
<proteinExistence type="inferred from homology"/>
<dbReference type="InterPro" id="IPR020422">
    <property type="entry name" value="TYR_PHOSPHATASE_DUAL_dom"/>
</dbReference>
<feature type="domain" description="Tyrosine specific protein phosphatases" evidence="6">
    <location>
        <begin position="210"/>
        <end position="263"/>
    </location>
</feature>
<comment type="similarity">
    <text evidence="1">Belongs to the protein-tyrosine phosphatase family. Non-receptor class dual specificity subfamily.</text>
</comment>
<dbReference type="SUPFAM" id="SSF52799">
    <property type="entry name" value="(Phosphotyrosine protein) phosphatases II"/>
    <property type="match status" value="1"/>
</dbReference>
<dbReference type="PANTHER" id="PTHR10159:SF519">
    <property type="entry name" value="DUAL SPECIFICITY PROTEIN PHOSPHATASE MPK3"/>
    <property type="match status" value="1"/>
</dbReference>
<accession>A0AA36FCI1</accession>
<dbReference type="AlphaFoldDB" id="A0AA36FCI1"/>
<dbReference type="PANTHER" id="PTHR10159">
    <property type="entry name" value="DUAL SPECIFICITY PROTEIN PHOSPHATASE"/>
    <property type="match status" value="1"/>
</dbReference>